<protein>
    <submittedName>
        <fullName evidence="1">Uncharacterized protein</fullName>
    </submittedName>
</protein>
<sequence>MPTPIEIAIESIAEGYYGVLSRLCECRRLRREYSADLELASVADAVIKALADGTPLSAGPVKIEVKRGLLKKSIRAELWGKEISPDELLTRISQARSRAAWLQADCSDQAVLEPIYASNDRDAIDFAAKNLEEMARVCDGEEPSLALSGLPEYIAEGIKRGIKKFIEKKT</sequence>
<gene>
    <name evidence="1" type="ORF">TU35_003050</name>
</gene>
<dbReference type="Proteomes" id="UP000033636">
    <property type="component" value="Unassembled WGS sequence"/>
</dbReference>
<evidence type="ECO:0000313" key="2">
    <source>
        <dbReference type="Proteomes" id="UP000033636"/>
    </source>
</evidence>
<reference evidence="1" key="1">
    <citation type="submission" date="2024-07" db="EMBL/GenBank/DDBJ databases">
        <title>Metagenome and Metagenome-Assembled Genomes of Archaea from a hot spring from the geothermal field of Los Azufres, Mexico.</title>
        <authorList>
            <person name="Marin-Paredes R."/>
            <person name="Martinez-Romero E."/>
            <person name="Servin-Garciduenas L.E."/>
        </authorList>
    </citation>
    <scope>NUCLEOTIDE SEQUENCE</scope>
</reference>
<name>A0ACC6V0H2_9CREN</name>
<comment type="caution">
    <text evidence="1">The sequence shown here is derived from an EMBL/GenBank/DDBJ whole genome shotgun (WGS) entry which is preliminary data.</text>
</comment>
<evidence type="ECO:0000313" key="1">
    <source>
        <dbReference type="EMBL" id="MFB6490219.1"/>
    </source>
</evidence>
<accession>A0ACC6V0H2</accession>
<proteinExistence type="predicted"/>
<dbReference type="EMBL" id="JZWT02000006">
    <property type="protein sequence ID" value="MFB6490219.1"/>
    <property type="molecule type" value="Genomic_DNA"/>
</dbReference>
<organism evidence="1 2">
    <name type="scientific">Thermoproteus sp. AZ2</name>
    <dbReference type="NCBI Taxonomy" id="1609232"/>
    <lineage>
        <taxon>Archaea</taxon>
        <taxon>Thermoproteota</taxon>
        <taxon>Thermoprotei</taxon>
        <taxon>Thermoproteales</taxon>
        <taxon>Thermoproteaceae</taxon>
        <taxon>Thermoproteus</taxon>
    </lineage>
</organism>